<evidence type="ECO:0000256" key="1">
    <source>
        <dbReference type="ARBA" id="ARBA00001962"/>
    </source>
</evidence>
<dbReference type="Pfam" id="PF00355">
    <property type="entry name" value="Rieske"/>
    <property type="match status" value="1"/>
</dbReference>
<dbReference type="InterPro" id="IPR017941">
    <property type="entry name" value="Rieske_2Fe-2S"/>
</dbReference>
<evidence type="ECO:0000256" key="14">
    <source>
        <dbReference type="ARBA" id="ARBA00049097"/>
    </source>
</evidence>
<dbReference type="GO" id="GO:0005506">
    <property type="term" value="F:iron ion binding"/>
    <property type="evidence" value="ECO:0007669"/>
    <property type="project" value="InterPro"/>
</dbReference>
<evidence type="ECO:0000256" key="8">
    <source>
        <dbReference type="ARBA" id="ARBA00022723"/>
    </source>
</evidence>
<dbReference type="PANTHER" id="PTHR43756">
    <property type="entry name" value="CHOLINE MONOOXYGENASE, CHLOROPLASTIC"/>
    <property type="match status" value="1"/>
</dbReference>
<accession>A0A5C6SQ99</accession>
<evidence type="ECO:0000256" key="4">
    <source>
        <dbReference type="ARBA" id="ARBA00010848"/>
    </source>
</evidence>
<dbReference type="GO" id="GO:0003677">
    <property type="term" value="F:DNA binding"/>
    <property type="evidence" value="ECO:0007669"/>
    <property type="project" value="InterPro"/>
</dbReference>
<comment type="caution">
    <text evidence="17">The sequence shown here is derived from an EMBL/GenBank/DDBJ whole genome shotgun (WGS) entry which is preliminary data.</text>
</comment>
<dbReference type="Gene3D" id="2.102.10.10">
    <property type="entry name" value="Rieske [2Fe-2S] iron-sulphur domain"/>
    <property type="match status" value="1"/>
</dbReference>
<keyword evidence="10" id="KW-0408">Iron</keyword>
<evidence type="ECO:0000259" key="16">
    <source>
        <dbReference type="PROSITE" id="PS51296"/>
    </source>
</evidence>
<keyword evidence="8" id="KW-0479">Metal-binding</keyword>
<dbReference type="GO" id="GO:0008270">
    <property type="term" value="F:zinc ion binding"/>
    <property type="evidence" value="ECO:0007669"/>
    <property type="project" value="InterPro"/>
</dbReference>
<dbReference type="Pfam" id="PF00848">
    <property type="entry name" value="Ring_hydroxyl_A"/>
    <property type="match status" value="1"/>
</dbReference>
<comment type="cofactor">
    <cofactor evidence="1">
        <name>Fe cation</name>
        <dbReference type="ChEBI" id="CHEBI:24875"/>
    </cofactor>
</comment>
<comment type="similarity">
    <text evidence="4">Belongs to the choline monooxygenase family.</text>
</comment>
<keyword evidence="11" id="KW-0411">Iron-sulfur</keyword>
<evidence type="ECO:0000256" key="3">
    <source>
        <dbReference type="ARBA" id="ARBA00004866"/>
    </source>
</evidence>
<dbReference type="PANTHER" id="PTHR43756:SF5">
    <property type="entry name" value="CHOLINE MONOOXYGENASE, CHLOROPLASTIC"/>
    <property type="match status" value="1"/>
</dbReference>
<dbReference type="InterPro" id="IPR036922">
    <property type="entry name" value="Rieske_2Fe-2S_sf"/>
</dbReference>
<dbReference type="SUPFAM" id="SSF50022">
    <property type="entry name" value="ISP domain"/>
    <property type="match status" value="1"/>
</dbReference>
<evidence type="ECO:0000256" key="7">
    <source>
        <dbReference type="ARBA" id="ARBA00022714"/>
    </source>
</evidence>
<evidence type="ECO:0000256" key="5">
    <source>
        <dbReference type="ARBA" id="ARBA00012763"/>
    </source>
</evidence>
<keyword evidence="13" id="KW-0539">Nucleus</keyword>
<dbReference type="GO" id="GO:0019285">
    <property type="term" value="P:glycine betaine biosynthetic process from choline"/>
    <property type="evidence" value="ECO:0007669"/>
    <property type="project" value="UniProtKB-UniPathway"/>
</dbReference>
<keyword evidence="12" id="KW-0520">NAD</keyword>
<dbReference type="PRINTS" id="PR00090">
    <property type="entry name" value="RNGDIOXGNASE"/>
</dbReference>
<dbReference type="InterPro" id="IPR001663">
    <property type="entry name" value="Rng_hydr_dOase-A"/>
</dbReference>
<reference evidence="17 18" key="1">
    <citation type="submission" date="2019-07" db="EMBL/GenBank/DDBJ databases">
        <title>The First High-Quality Draft Genome Sequence of the Causal Agent of the Current Panama Disease Epidemic.</title>
        <authorList>
            <person name="Warmington R.J."/>
            <person name="Kay W."/>
            <person name="Jeffries A."/>
            <person name="Bebber D."/>
            <person name="Moore K."/>
            <person name="Studholme D.J."/>
        </authorList>
    </citation>
    <scope>NUCLEOTIDE SEQUENCE [LARGE SCALE GENOMIC DNA]</scope>
    <source>
        <strain evidence="17 18">TR4</strain>
    </source>
</reference>
<evidence type="ECO:0000256" key="10">
    <source>
        <dbReference type="ARBA" id="ARBA00023004"/>
    </source>
</evidence>
<evidence type="ECO:0000256" key="13">
    <source>
        <dbReference type="ARBA" id="ARBA00023242"/>
    </source>
</evidence>
<name>A0A5C6SQ99_FUSOC</name>
<dbReference type="InterPro" id="IPR015879">
    <property type="entry name" value="Ring_hydroxy_dOase_asu_C_dom"/>
</dbReference>
<dbReference type="Proteomes" id="UP000321331">
    <property type="component" value="Unassembled WGS sequence"/>
</dbReference>
<dbReference type="CDD" id="cd00680">
    <property type="entry name" value="RHO_alpha_C"/>
    <property type="match status" value="1"/>
</dbReference>
<organism evidence="17 18">
    <name type="scientific">Fusarium oxysporum f. sp. cubense</name>
    <dbReference type="NCBI Taxonomy" id="61366"/>
    <lineage>
        <taxon>Eukaryota</taxon>
        <taxon>Fungi</taxon>
        <taxon>Dikarya</taxon>
        <taxon>Ascomycota</taxon>
        <taxon>Pezizomycotina</taxon>
        <taxon>Sordariomycetes</taxon>
        <taxon>Hypocreomycetidae</taxon>
        <taxon>Hypocreales</taxon>
        <taxon>Nectriaceae</taxon>
        <taxon>Fusarium</taxon>
        <taxon>Fusarium oxysporum species complex</taxon>
    </lineage>
</organism>
<evidence type="ECO:0000256" key="9">
    <source>
        <dbReference type="ARBA" id="ARBA00023002"/>
    </source>
</evidence>
<keyword evidence="9" id="KW-0560">Oxidoreductase</keyword>
<sequence>MFSKLGSVLAMTSVNGNAILSSKPDVQEPRALPASWYRQDEMYQLERRAIFSKRWLLATHKLRFTKPGDFLRFEEAGYAFVLCLDKDGETINGFHNICRHRAFSIVTEEAGNAKIFSCKYHGWSYGINGKLAKAPRFDTVPTFNKENHSLFPVHVHIDAIGFVWVNLDASPEPEVKWTDDFEGIDSQERFKYFDFSQYQFDHVWGMQGNYNWKTLADNYNECYHCQVAHPDVKAITDLTFYYTVSKPGYIQHFSRPKKGTEQDDIKISSTYYFPNSCMTVSPHFFYMMRCVPTSVGTCSMEYEVYRHKDATDEEFERTNSFFKRVLGEDKYLCDAVQKNLEAGVFTNGELHPDLESAPIFFQNTVRQIVTEHRRKEQDSKAEIWPARRHVANSEVTKGDDKFCDGLACKADNADMECLLPPRDVLEDVVDAYFQYCHKQPLWLFNREDFSSIQDCSEETLLTLLALASCHSKHPFFEGRLHELSQTYAQAAREGIMQQVGEGKVSITTIQNLCILTLANIQANITTLAYLHVGIAVTVAKCSNLDVETCALADFGSRAETRRRVFWSLHLLQQMYGHQSFTTDILQDITRPQYIATHADPRKSFNEMPPAIPREEISGQDETTSADKKSGTWAYMIQTSTLWGEVRTYVKQWAQQTNNAPPPWSIESGYAVINAYLMDSETKFPDRHRFDSARFTDQESRHLQSNRGYWSPWVYQQFAHHTIHNMLNHPFLYSSRPQQSAQLGVPNTFWKTSSELAFIHSTWVARLIEMVVHKEYRVSDPFIGHCAAIAATIHIYFCRAADKTTREAALDRLTKCVAFLAELALLWPSCRWLHERLQSLIRAAFEIDHEQEKDQDVPPPRTISINTRLMWDILLYNSGAYRGTTSSPQTRSLFDGSSLFPEDNTDDGEDIVEIDNFHSPTVEVSLGNGQALPPQSGRRRTRSGQGTQEAQANLLAQSSSIPEASGGSTEHTPLASWPMSLDMAYDPFFQFQDSGGPFFGTWEVGNL</sequence>
<feature type="region of interest" description="Disordered" evidence="15">
    <location>
        <begin position="883"/>
        <end position="907"/>
    </location>
</feature>
<feature type="region of interest" description="Disordered" evidence="15">
    <location>
        <begin position="604"/>
        <end position="625"/>
    </location>
</feature>
<evidence type="ECO:0000256" key="15">
    <source>
        <dbReference type="SAM" id="MobiDB-lite"/>
    </source>
</evidence>
<protein>
    <recommendedName>
        <fullName evidence="6">Choline monooxygenase, chloroplastic</fullName>
        <ecNumber evidence="5">1.14.15.7</ecNumber>
    </recommendedName>
</protein>
<dbReference type="InterPro" id="IPR007219">
    <property type="entry name" value="XnlR_reg_dom"/>
</dbReference>
<dbReference type="PROSITE" id="PS00570">
    <property type="entry name" value="RING_HYDROXYL_ALPHA"/>
    <property type="match status" value="1"/>
</dbReference>
<comment type="function">
    <text evidence="2">Catalyzes the first step of the osmoprotectant glycine betaine synthesis.</text>
</comment>
<dbReference type="UniPathway" id="UPA00529">
    <property type="reaction ID" value="UER00430"/>
</dbReference>
<evidence type="ECO:0000256" key="6">
    <source>
        <dbReference type="ARBA" id="ARBA00014931"/>
    </source>
</evidence>
<comment type="pathway">
    <text evidence="3">Amine and polyamine biosynthesis; betaine biosynthesis via choline pathway; betaine aldehyde from choline (monooxygenase route): step 1/1.</text>
</comment>
<evidence type="ECO:0000256" key="11">
    <source>
        <dbReference type="ARBA" id="ARBA00023014"/>
    </source>
</evidence>
<feature type="domain" description="Rieske" evidence="16">
    <location>
        <begin position="57"/>
        <end position="143"/>
    </location>
</feature>
<evidence type="ECO:0000256" key="2">
    <source>
        <dbReference type="ARBA" id="ARBA00002149"/>
    </source>
</evidence>
<evidence type="ECO:0000313" key="18">
    <source>
        <dbReference type="Proteomes" id="UP000321331"/>
    </source>
</evidence>
<gene>
    <name evidence="17" type="ORF">FocTR4_00007871</name>
</gene>
<dbReference type="Pfam" id="PF04082">
    <property type="entry name" value="Fungal_trans"/>
    <property type="match status" value="1"/>
</dbReference>
<dbReference type="InterPro" id="IPR015881">
    <property type="entry name" value="ARHD_Rieske_2Fe_2S"/>
</dbReference>
<dbReference type="Gene3D" id="3.90.380.10">
    <property type="entry name" value="Naphthalene 1,2-dioxygenase Alpha Subunit, Chain A, domain 1"/>
    <property type="match status" value="2"/>
</dbReference>
<evidence type="ECO:0000256" key="12">
    <source>
        <dbReference type="ARBA" id="ARBA00023027"/>
    </source>
</evidence>
<dbReference type="SUPFAM" id="SSF55961">
    <property type="entry name" value="Bet v1-like"/>
    <property type="match status" value="1"/>
</dbReference>
<keyword evidence="7" id="KW-0001">2Fe-2S</keyword>
<dbReference type="CDD" id="cd12148">
    <property type="entry name" value="fungal_TF_MHR"/>
    <property type="match status" value="1"/>
</dbReference>
<dbReference type="EC" id="1.14.15.7" evidence="5"/>
<dbReference type="GO" id="GO:0051537">
    <property type="term" value="F:2 iron, 2 sulfur cluster binding"/>
    <property type="evidence" value="ECO:0007669"/>
    <property type="project" value="UniProtKB-KW"/>
</dbReference>
<dbReference type="PROSITE" id="PS51296">
    <property type="entry name" value="RIESKE"/>
    <property type="match status" value="1"/>
</dbReference>
<evidence type="ECO:0000313" key="17">
    <source>
        <dbReference type="EMBL" id="TXC00777.1"/>
    </source>
</evidence>
<dbReference type="EMBL" id="VMNF01000009">
    <property type="protein sequence ID" value="TXC00777.1"/>
    <property type="molecule type" value="Genomic_DNA"/>
</dbReference>
<dbReference type="GO" id="GO:0019133">
    <property type="term" value="F:choline monooxygenase activity"/>
    <property type="evidence" value="ECO:0007669"/>
    <property type="project" value="UniProtKB-EC"/>
</dbReference>
<feature type="region of interest" description="Disordered" evidence="15">
    <location>
        <begin position="923"/>
        <end position="948"/>
    </location>
</feature>
<dbReference type="CDD" id="cd03469">
    <property type="entry name" value="Rieske_RO_Alpha_N"/>
    <property type="match status" value="1"/>
</dbReference>
<proteinExistence type="inferred from homology"/>
<dbReference type="GO" id="GO:0006351">
    <property type="term" value="P:DNA-templated transcription"/>
    <property type="evidence" value="ECO:0007669"/>
    <property type="project" value="InterPro"/>
</dbReference>
<comment type="catalytic activity">
    <reaction evidence="14">
        <text>choline + 2 reduced [2Fe-2S]-[ferredoxin] + O2 + 2 H(+) = betaine aldehyde hydrate + 2 oxidized [2Fe-2S]-[ferredoxin] + H2O</text>
        <dbReference type="Rhea" id="RHEA:17769"/>
        <dbReference type="Rhea" id="RHEA-COMP:10000"/>
        <dbReference type="Rhea" id="RHEA-COMP:10001"/>
        <dbReference type="ChEBI" id="CHEBI:15354"/>
        <dbReference type="ChEBI" id="CHEBI:15377"/>
        <dbReference type="ChEBI" id="CHEBI:15378"/>
        <dbReference type="ChEBI" id="CHEBI:15379"/>
        <dbReference type="ChEBI" id="CHEBI:15870"/>
        <dbReference type="ChEBI" id="CHEBI:33737"/>
        <dbReference type="ChEBI" id="CHEBI:33738"/>
        <dbReference type="EC" id="1.14.15.7"/>
    </reaction>
</comment>
<dbReference type="AlphaFoldDB" id="A0A5C6SQ99"/>